<organism evidence="1 2">
    <name type="scientific">Kitasatospora cystarginea</name>
    <dbReference type="NCBI Taxonomy" id="58350"/>
    <lineage>
        <taxon>Bacteria</taxon>
        <taxon>Bacillati</taxon>
        <taxon>Actinomycetota</taxon>
        <taxon>Actinomycetes</taxon>
        <taxon>Kitasatosporales</taxon>
        <taxon>Streptomycetaceae</taxon>
        <taxon>Kitasatospora</taxon>
    </lineage>
</organism>
<proteinExistence type="predicted"/>
<dbReference type="Proteomes" id="UP001500305">
    <property type="component" value="Unassembled WGS sequence"/>
</dbReference>
<comment type="caution">
    <text evidence="1">The sequence shown here is derived from an EMBL/GenBank/DDBJ whole genome shotgun (WGS) entry which is preliminary data.</text>
</comment>
<accession>A0ABN3EE76</accession>
<protein>
    <recommendedName>
        <fullName evidence="3">Nucleotidyltransferase</fullName>
    </recommendedName>
</protein>
<evidence type="ECO:0000313" key="1">
    <source>
        <dbReference type="EMBL" id="GAA2255296.1"/>
    </source>
</evidence>
<reference evidence="1 2" key="1">
    <citation type="journal article" date="2019" name="Int. J. Syst. Evol. Microbiol.">
        <title>The Global Catalogue of Microorganisms (GCM) 10K type strain sequencing project: providing services to taxonomists for standard genome sequencing and annotation.</title>
        <authorList>
            <consortium name="The Broad Institute Genomics Platform"/>
            <consortium name="The Broad Institute Genome Sequencing Center for Infectious Disease"/>
            <person name="Wu L."/>
            <person name="Ma J."/>
        </authorList>
    </citation>
    <scope>NUCLEOTIDE SEQUENCE [LARGE SCALE GENOMIC DNA]</scope>
    <source>
        <strain evidence="1 2">JCM 7356</strain>
    </source>
</reference>
<dbReference type="EMBL" id="BAAATR010000020">
    <property type="protein sequence ID" value="GAA2255296.1"/>
    <property type="molecule type" value="Genomic_DNA"/>
</dbReference>
<name>A0ABN3EE76_9ACTN</name>
<keyword evidence="2" id="KW-1185">Reference proteome</keyword>
<evidence type="ECO:0008006" key="3">
    <source>
        <dbReference type="Google" id="ProtNLM"/>
    </source>
</evidence>
<evidence type="ECO:0000313" key="2">
    <source>
        <dbReference type="Proteomes" id="UP001500305"/>
    </source>
</evidence>
<sequence>MVAFVHTHPTGLDIEAVIAKGWAERSDFSDDEFARASAFYASMREHDARLLAARAKAASVIGTWTGREPRDVGSLGTRLNLESSDLDLGIGFPVEDREQLMAALDGKAAFLGERRTSFSTTRLVFSFELDGIEVDLSALTEQDFTVACRMLDQIAEGMSEEERICHLWIKHRLREAGRLEDYAAWKLVVYARFCPEFNWVPIPEKAAS</sequence>
<gene>
    <name evidence="1" type="ORF">GCM10010430_43870</name>
</gene>